<dbReference type="PROSITE" id="PS50851">
    <property type="entry name" value="CHEW"/>
    <property type="match status" value="1"/>
</dbReference>
<sequence length="328" mass="36759">MSQTNILLESGTNELELVEFFIDEKDEATGQVYRGFYGVNVAKVLEIIRMPSVTQLPEIPHPSVLGAFNLRTRIIPLVDLAQWLGKHMDTSQKDTKVIVSEFNRMTSAFMVSGVTRIHRLSWTQVEPPGSHLNEYSGSSVTGVVRFEDRILLILDMEKILADLNPGLAMKIEEQALAEIKEHSHPPKKEHFRALISDDSTSIRKMIGTMLEKAGFEVTQTVNGQEAWDALVQMKNTAAGENKPLTDYVDILVSDIEMPVMDGHNLTKRVKDDPVLKELPVILFSSLITDRLRHKGESVGADDQVSKPNITELTKRAYELIAERQGITL</sequence>
<dbReference type="GO" id="GO:0006935">
    <property type="term" value="P:chemotaxis"/>
    <property type="evidence" value="ECO:0007669"/>
    <property type="project" value="InterPro"/>
</dbReference>
<evidence type="ECO:0000313" key="5">
    <source>
        <dbReference type="Proteomes" id="UP000198324"/>
    </source>
</evidence>
<feature type="domain" description="Response regulatory" evidence="2">
    <location>
        <begin position="192"/>
        <end position="321"/>
    </location>
</feature>
<accession>A0A238ZWY6</accession>
<protein>
    <submittedName>
        <fullName evidence="4">Two-component system, chemotaxis family, response regulator CheV</fullName>
    </submittedName>
</protein>
<dbReference type="SUPFAM" id="SSF50341">
    <property type="entry name" value="CheW-like"/>
    <property type="match status" value="1"/>
</dbReference>
<dbReference type="InterPro" id="IPR011006">
    <property type="entry name" value="CheY-like_superfamily"/>
</dbReference>
<dbReference type="InterPro" id="IPR002545">
    <property type="entry name" value="CheW-lke_dom"/>
</dbReference>
<feature type="modified residue" description="4-aspartylphosphate" evidence="1">
    <location>
        <position position="254"/>
    </location>
</feature>
<dbReference type="Proteomes" id="UP000198324">
    <property type="component" value="Unassembled WGS sequence"/>
</dbReference>
<dbReference type="SMART" id="SM00448">
    <property type="entry name" value="REC"/>
    <property type="match status" value="1"/>
</dbReference>
<dbReference type="Gene3D" id="2.30.30.40">
    <property type="entry name" value="SH3 Domains"/>
    <property type="match status" value="1"/>
</dbReference>
<dbReference type="InterPro" id="IPR024181">
    <property type="entry name" value="Chemotax_regulator_CheV"/>
</dbReference>
<dbReference type="PANTHER" id="PTHR47233:SF3">
    <property type="entry name" value="CHEMOTAXIS PROTEIN CHEV"/>
    <property type="match status" value="1"/>
</dbReference>
<dbReference type="PROSITE" id="PS50110">
    <property type="entry name" value="RESPONSE_REGULATORY"/>
    <property type="match status" value="1"/>
</dbReference>
<dbReference type="Pfam" id="PF01584">
    <property type="entry name" value="CheW"/>
    <property type="match status" value="1"/>
</dbReference>
<name>A0A238ZWY6_9BACT</name>
<dbReference type="Gene3D" id="2.40.50.180">
    <property type="entry name" value="CheA-289, Domain 4"/>
    <property type="match status" value="1"/>
</dbReference>
<keyword evidence="5" id="KW-1185">Reference proteome</keyword>
<dbReference type="GO" id="GO:0000160">
    <property type="term" value="P:phosphorelay signal transduction system"/>
    <property type="evidence" value="ECO:0007669"/>
    <property type="project" value="InterPro"/>
</dbReference>
<dbReference type="Gene3D" id="3.40.50.2300">
    <property type="match status" value="1"/>
</dbReference>
<dbReference type="PIRSF" id="PIRSF002867">
    <property type="entry name" value="CheV"/>
    <property type="match status" value="1"/>
</dbReference>
<dbReference type="SUPFAM" id="SSF52172">
    <property type="entry name" value="CheY-like"/>
    <property type="match status" value="1"/>
</dbReference>
<proteinExistence type="predicted"/>
<dbReference type="OrthoDB" id="9806105at2"/>
<dbReference type="RefSeq" id="WP_089273664.1">
    <property type="nucleotide sequence ID" value="NZ_FZOC01000003.1"/>
</dbReference>
<keyword evidence="1" id="KW-0597">Phosphoprotein</keyword>
<dbReference type="InterPro" id="IPR036061">
    <property type="entry name" value="CheW-like_dom_sf"/>
</dbReference>
<organism evidence="4 5">
    <name type="scientific">Humidesulfovibrio mexicanus</name>
    <dbReference type="NCBI Taxonomy" id="147047"/>
    <lineage>
        <taxon>Bacteria</taxon>
        <taxon>Pseudomonadati</taxon>
        <taxon>Thermodesulfobacteriota</taxon>
        <taxon>Desulfovibrionia</taxon>
        <taxon>Desulfovibrionales</taxon>
        <taxon>Desulfovibrionaceae</taxon>
        <taxon>Humidesulfovibrio</taxon>
    </lineage>
</organism>
<dbReference type="Pfam" id="PF00072">
    <property type="entry name" value="Response_reg"/>
    <property type="match status" value="1"/>
</dbReference>
<feature type="domain" description="CheW-like" evidence="3">
    <location>
        <begin position="14"/>
        <end position="165"/>
    </location>
</feature>
<dbReference type="AlphaFoldDB" id="A0A238ZWY6"/>
<dbReference type="EMBL" id="FZOC01000003">
    <property type="protein sequence ID" value="SNR87917.1"/>
    <property type="molecule type" value="Genomic_DNA"/>
</dbReference>
<dbReference type="InterPro" id="IPR001789">
    <property type="entry name" value="Sig_transdc_resp-reg_receiver"/>
</dbReference>
<evidence type="ECO:0000313" key="4">
    <source>
        <dbReference type="EMBL" id="SNR87917.1"/>
    </source>
</evidence>
<dbReference type="SMART" id="SM00260">
    <property type="entry name" value="CheW"/>
    <property type="match status" value="1"/>
</dbReference>
<evidence type="ECO:0000256" key="1">
    <source>
        <dbReference type="PROSITE-ProRule" id="PRU00169"/>
    </source>
</evidence>
<dbReference type="PANTHER" id="PTHR47233">
    <property type="entry name" value="CHEMOTAXIS PROTEIN CHEV"/>
    <property type="match status" value="1"/>
</dbReference>
<evidence type="ECO:0000259" key="3">
    <source>
        <dbReference type="PROSITE" id="PS50851"/>
    </source>
</evidence>
<reference evidence="4 5" key="1">
    <citation type="submission" date="2017-06" db="EMBL/GenBank/DDBJ databases">
        <authorList>
            <person name="Kim H.J."/>
            <person name="Triplett B.A."/>
        </authorList>
    </citation>
    <scope>NUCLEOTIDE SEQUENCE [LARGE SCALE GENOMIC DNA]</scope>
    <source>
        <strain evidence="4 5">DSM 13116</strain>
    </source>
</reference>
<evidence type="ECO:0000259" key="2">
    <source>
        <dbReference type="PROSITE" id="PS50110"/>
    </source>
</evidence>
<gene>
    <name evidence="4" type="ORF">SAMN04488503_1679</name>
</gene>